<accession>A0ABP5XD27</accession>
<dbReference type="RefSeq" id="WP_344325358.1">
    <property type="nucleotide sequence ID" value="NZ_BAAASZ010000027.1"/>
</dbReference>
<proteinExistence type="predicted"/>
<gene>
    <name evidence="2" type="ORF">GCM10010405_40550</name>
</gene>
<comment type="caution">
    <text evidence="2">The sequence shown here is derived from an EMBL/GenBank/DDBJ whole genome shotgun (WGS) entry which is preliminary data.</text>
</comment>
<name>A0ABP5XD27_9ACTN</name>
<dbReference type="Proteomes" id="UP001501638">
    <property type="component" value="Unassembled WGS sequence"/>
</dbReference>
<protein>
    <submittedName>
        <fullName evidence="2">Uncharacterized protein</fullName>
    </submittedName>
</protein>
<dbReference type="EMBL" id="BAAASZ010000027">
    <property type="protein sequence ID" value="GAA2452691.1"/>
    <property type="molecule type" value="Genomic_DNA"/>
</dbReference>
<sequence>MDTVSTPNSGPEPHDGPGTPTGDFEEALRAMVLDLAPRQFAVVQTWEAGDGQRDGCVVAWGVVYEDGHAQVTSPDGSLRFALGSPEGAVRWFGVQEGVTARIVWLSGPDRVVAA</sequence>
<organism evidence="2 3">
    <name type="scientific">Streptomyces macrosporus</name>
    <dbReference type="NCBI Taxonomy" id="44032"/>
    <lineage>
        <taxon>Bacteria</taxon>
        <taxon>Bacillati</taxon>
        <taxon>Actinomycetota</taxon>
        <taxon>Actinomycetes</taxon>
        <taxon>Kitasatosporales</taxon>
        <taxon>Streptomycetaceae</taxon>
        <taxon>Streptomyces</taxon>
    </lineage>
</organism>
<evidence type="ECO:0000256" key="1">
    <source>
        <dbReference type="SAM" id="MobiDB-lite"/>
    </source>
</evidence>
<keyword evidence="3" id="KW-1185">Reference proteome</keyword>
<evidence type="ECO:0000313" key="3">
    <source>
        <dbReference type="Proteomes" id="UP001501638"/>
    </source>
</evidence>
<feature type="region of interest" description="Disordered" evidence="1">
    <location>
        <begin position="1"/>
        <end position="23"/>
    </location>
</feature>
<evidence type="ECO:0000313" key="2">
    <source>
        <dbReference type="EMBL" id="GAA2452691.1"/>
    </source>
</evidence>
<reference evidence="3" key="1">
    <citation type="journal article" date="2019" name="Int. J. Syst. Evol. Microbiol.">
        <title>The Global Catalogue of Microorganisms (GCM) 10K type strain sequencing project: providing services to taxonomists for standard genome sequencing and annotation.</title>
        <authorList>
            <consortium name="The Broad Institute Genomics Platform"/>
            <consortium name="The Broad Institute Genome Sequencing Center for Infectious Disease"/>
            <person name="Wu L."/>
            <person name="Ma J."/>
        </authorList>
    </citation>
    <scope>NUCLEOTIDE SEQUENCE [LARGE SCALE GENOMIC DNA]</scope>
    <source>
        <strain evidence="3">JCM 6305</strain>
    </source>
</reference>